<evidence type="ECO:0000313" key="3">
    <source>
        <dbReference type="EMBL" id="OUP59737.1"/>
    </source>
</evidence>
<dbReference type="AlphaFoldDB" id="A0A1Y4LSW1"/>
<name>A0A1Y4LSW1_9FIRM</name>
<feature type="compositionally biased region" description="Basic and acidic residues" evidence="1">
    <location>
        <begin position="43"/>
        <end position="54"/>
    </location>
</feature>
<evidence type="ECO:0000256" key="2">
    <source>
        <dbReference type="SAM" id="SignalP"/>
    </source>
</evidence>
<feature type="compositionally biased region" description="Acidic residues" evidence="1">
    <location>
        <begin position="98"/>
        <end position="115"/>
    </location>
</feature>
<feature type="signal peptide" evidence="2">
    <location>
        <begin position="1"/>
        <end position="25"/>
    </location>
</feature>
<feature type="region of interest" description="Disordered" evidence="1">
    <location>
        <begin position="40"/>
        <end position="116"/>
    </location>
</feature>
<reference evidence="4" key="1">
    <citation type="submission" date="2017-04" db="EMBL/GenBank/DDBJ databases">
        <title>Function of individual gut microbiota members based on whole genome sequencing of pure cultures obtained from chicken caecum.</title>
        <authorList>
            <person name="Medvecky M."/>
            <person name="Cejkova D."/>
            <person name="Polansky O."/>
            <person name="Karasova D."/>
            <person name="Kubasova T."/>
            <person name="Cizek A."/>
            <person name="Rychlik I."/>
        </authorList>
    </citation>
    <scope>NUCLEOTIDE SEQUENCE [LARGE SCALE GENOMIC DNA]</scope>
    <source>
        <strain evidence="4">An179</strain>
    </source>
</reference>
<evidence type="ECO:0000313" key="4">
    <source>
        <dbReference type="Proteomes" id="UP000195326"/>
    </source>
</evidence>
<accession>A0A1Y4LSW1</accession>
<dbReference type="EMBL" id="NFKL01000005">
    <property type="protein sequence ID" value="OUP59737.1"/>
    <property type="molecule type" value="Genomic_DNA"/>
</dbReference>
<dbReference type="Proteomes" id="UP000195326">
    <property type="component" value="Unassembled WGS sequence"/>
</dbReference>
<keyword evidence="2" id="KW-0732">Signal</keyword>
<organism evidence="3 4">
    <name type="scientific">Butyricicoccus pullicaecorum</name>
    <dbReference type="NCBI Taxonomy" id="501571"/>
    <lineage>
        <taxon>Bacteria</taxon>
        <taxon>Bacillati</taxon>
        <taxon>Bacillota</taxon>
        <taxon>Clostridia</taxon>
        <taxon>Eubacteriales</taxon>
        <taxon>Butyricicoccaceae</taxon>
        <taxon>Butyricicoccus</taxon>
    </lineage>
</organism>
<feature type="chain" id="PRO_5013051229" evidence="2">
    <location>
        <begin position="26"/>
        <end position="155"/>
    </location>
</feature>
<sequence>MKKRALSLLLAWTLMLGMIPINATAAEPYTDVPVVSELVPEPLPEKPEAIKSEEPESTEPEVPEASEPEEPESTEPEVPEASEPEAPESTEPQVPEVVEPEVPETTEPEVPEIIEPEIPVITPPVIELPMLELEPAIEVPEVLADGSEITSQEQL</sequence>
<dbReference type="RefSeq" id="WP_087414548.1">
    <property type="nucleotide sequence ID" value="NZ_JBKTCX010000008.1"/>
</dbReference>
<comment type="caution">
    <text evidence="3">The sequence shown here is derived from an EMBL/GenBank/DDBJ whole genome shotgun (WGS) entry which is preliminary data.</text>
</comment>
<proteinExistence type="predicted"/>
<protein>
    <submittedName>
        <fullName evidence="3">Uncharacterized protein</fullName>
    </submittedName>
</protein>
<gene>
    <name evidence="3" type="ORF">B5F15_04775</name>
</gene>
<evidence type="ECO:0000256" key="1">
    <source>
        <dbReference type="SAM" id="MobiDB-lite"/>
    </source>
</evidence>
<feature type="compositionally biased region" description="Acidic residues" evidence="1">
    <location>
        <begin position="55"/>
        <end position="88"/>
    </location>
</feature>